<organism evidence="1 3">
    <name type="scientific">Neptunomonas phycophila</name>
    <dbReference type="NCBI Taxonomy" id="1572645"/>
    <lineage>
        <taxon>Bacteria</taxon>
        <taxon>Pseudomonadati</taxon>
        <taxon>Pseudomonadota</taxon>
        <taxon>Gammaproteobacteria</taxon>
        <taxon>Oceanospirillales</taxon>
        <taxon>Oceanospirillaceae</taxon>
        <taxon>Neptunomonas</taxon>
    </lineage>
</organism>
<accession>A0AAW7XJP3</accession>
<dbReference type="EMBL" id="JAUOPG010000009">
    <property type="protein sequence ID" value="MDO6454616.1"/>
    <property type="molecule type" value="Genomic_DNA"/>
</dbReference>
<dbReference type="EMBL" id="JAUYVO010000003">
    <property type="protein sequence ID" value="MDP2522175.1"/>
    <property type="molecule type" value="Genomic_DNA"/>
</dbReference>
<evidence type="ECO:0000313" key="4">
    <source>
        <dbReference type="Proteomes" id="UP001177341"/>
    </source>
</evidence>
<gene>
    <name evidence="1" type="ORF">Q4490_13660</name>
    <name evidence="2" type="ORF">Q8W30_06275</name>
</gene>
<comment type="caution">
    <text evidence="1">The sequence shown here is derived from an EMBL/GenBank/DDBJ whole genome shotgun (WGS) entry which is preliminary data.</text>
</comment>
<evidence type="ECO:0000313" key="1">
    <source>
        <dbReference type="EMBL" id="MDO6454616.1"/>
    </source>
</evidence>
<proteinExistence type="predicted"/>
<dbReference type="InterPro" id="IPR008318">
    <property type="entry name" value="UCP030820"/>
</dbReference>
<dbReference type="Proteomes" id="UP001177341">
    <property type="component" value="Unassembled WGS sequence"/>
</dbReference>
<dbReference type="PIRSF" id="PIRSF030820">
    <property type="entry name" value="UCP030820"/>
    <property type="match status" value="1"/>
</dbReference>
<dbReference type="Pfam" id="PF06073">
    <property type="entry name" value="DUF934"/>
    <property type="match status" value="1"/>
</dbReference>
<reference evidence="1" key="1">
    <citation type="submission" date="2023-07" db="EMBL/GenBank/DDBJ databases">
        <title>Genome content predicts the carbon catabolic preferences of heterotrophic bacteria.</title>
        <authorList>
            <person name="Gralka M."/>
        </authorList>
    </citation>
    <scope>NUCLEOTIDE SEQUENCE</scope>
    <source>
        <strain evidence="2">5G01</strain>
        <strain evidence="1">I2M16</strain>
    </source>
</reference>
<dbReference type="RefSeq" id="WP_178968403.1">
    <property type="nucleotide sequence ID" value="NZ_CAXHZV010000006.1"/>
</dbReference>
<dbReference type="GeneID" id="89455576"/>
<keyword evidence="4" id="KW-1185">Reference proteome</keyword>
<evidence type="ECO:0000313" key="3">
    <source>
        <dbReference type="Proteomes" id="UP001169862"/>
    </source>
</evidence>
<sequence length="163" mass="17921">MPLLINRAVAENDPWQFVSADAIEANADLPVGDIVVPFAYYLENKTQLLAREGKVAVVVNGDDDLQALIACLSELSLVAIDFPAFRDGRGFSIARKVVRAGFKGEVRAVGDVGRDRLEYMENCGFNAFDISDEAFSDDTLKAFTEITVNYQGTAADPRPIFRR</sequence>
<protein>
    <submittedName>
        <fullName evidence="1">DUF934 domain-containing protein</fullName>
    </submittedName>
</protein>
<dbReference type="AlphaFoldDB" id="A0AAW7XJP3"/>
<evidence type="ECO:0000313" key="2">
    <source>
        <dbReference type="EMBL" id="MDP2522175.1"/>
    </source>
</evidence>
<dbReference type="Proteomes" id="UP001169862">
    <property type="component" value="Unassembled WGS sequence"/>
</dbReference>
<name>A0AAW7XJP3_9GAMM</name>